<organism evidence="1 2">
    <name type="scientific">Aurantiacibacter gangjinensis</name>
    <dbReference type="NCBI Taxonomy" id="502682"/>
    <lineage>
        <taxon>Bacteria</taxon>
        <taxon>Pseudomonadati</taxon>
        <taxon>Pseudomonadota</taxon>
        <taxon>Alphaproteobacteria</taxon>
        <taxon>Sphingomonadales</taxon>
        <taxon>Erythrobacteraceae</taxon>
        <taxon>Aurantiacibacter</taxon>
    </lineage>
</organism>
<name>A0A0G9MVW1_9SPHN</name>
<dbReference type="PIRSF" id="PIRSF038959">
    <property type="entry name" value="SdpI"/>
    <property type="match status" value="1"/>
</dbReference>
<evidence type="ECO:0000313" key="1">
    <source>
        <dbReference type="EMBL" id="KLE33418.1"/>
    </source>
</evidence>
<dbReference type="EMBL" id="LBHC01000001">
    <property type="protein sequence ID" value="KLE33418.1"/>
    <property type="molecule type" value="Genomic_DNA"/>
</dbReference>
<dbReference type="Pfam" id="PF13630">
    <property type="entry name" value="SdpI"/>
    <property type="match status" value="1"/>
</dbReference>
<dbReference type="Proteomes" id="UP000053070">
    <property type="component" value="Unassembled WGS sequence"/>
</dbReference>
<sequence length="218" mass="23262">MNVRVPLMISLAIMAAMTVFAFVTEARIPDGTQLPIHWNAAGEPDNFAPALTALLLPVGVLALTSLLFAIIPTMEPLQDRLEGSAPVLRATWIGMMLLCIVIQAVVGLPAWGVEIGVNAIIVGTGLLLVILGNVLPKSRPGFFVGIRTPWAILDTDNWIATHRLGGKLFMAAGLLIIIAALLPLDPALLAPIVLASVLGAGLVPFAYSWWLWHSRTRA</sequence>
<dbReference type="OrthoDB" id="9808690at2"/>
<dbReference type="GO" id="GO:0009636">
    <property type="term" value="P:response to toxic substance"/>
    <property type="evidence" value="ECO:0007669"/>
    <property type="project" value="TreeGrafter"/>
</dbReference>
<gene>
    <name evidence="1" type="ORF">AAW01_05690</name>
</gene>
<dbReference type="InterPro" id="IPR025962">
    <property type="entry name" value="SdpI/YhfL"/>
</dbReference>
<dbReference type="PANTHER" id="PTHR37810:SF5">
    <property type="entry name" value="IMMUNITY PROTEIN SDPI"/>
    <property type="match status" value="1"/>
</dbReference>
<dbReference type="PATRIC" id="fig|502682.8.peg.1165"/>
<accession>A0A0G9MVW1</accession>
<dbReference type="PANTHER" id="PTHR37810">
    <property type="entry name" value="IMMUNITY PROTEIN SDPI"/>
    <property type="match status" value="1"/>
</dbReference>
<reference evidence="1 2" key="1">
    <citation type="submission" date="2015-04" db="EMBL/GenBank/DDBJ databases">
        <title>The draft genome sequence of Erythrobacr gangjinensis K7-2.</title>
        <authorList>
            <person name="Zhuang L."/>
            <person name="Liu Y."/>
            <person name="Shao Z."/>
        </authorList>
    </citation>
    <scope>NUCLEOTIDE SEQUENCE [LARGE SCALE GENOMIC DNA]</scope>
    <source>
        <strain evidence="1 2">K7-2</strain>
    </source>
</reference>
<dbReference type="InterPro" id="IPR026272">
    <property type="entry name" value="SdpI"/>
</dbReference>
<comment type="caution">
    <text evidence="1">The sequence shown here is derived from an EMBL/GenBank/DDBJ whole genome shotgun (WGS) entry which is preliminary data.</text>
</comment>
<dbReference type="AlphaFoldDB" id="A0A0G9MVW1"/>
<dbReference type="STRING" id="502682.BMF35_a0139"/>
<dbReference type="InterPro" id="IPR012867">
    <property type="entry name" value="DUF1648"/>
</dbReference>
<keyword evidence="2" id="KW-1185">Reference proteome</keyword>
<evidence type="ECO:0000313" key="2">
    <source>
        <dbReference type="Proteomes" id="UP000053070"/>
    </source>
</evidence>
<dbReference type="RefSeq" id="WP_047006266.1">
    <property type="nucleotide sequence ID" value="NZ_CP018097.1"/>
</dbReference>
<protein>
    <submittedName>
        <fullName evidence="1">Membrane protein</fullName>
    </submittedName>
</protein>
<dbReference type="KEGG" id="egn:BMF35_a0139"/>
<dbReference type="Pfam" id="PF07853">
    <property type="entry name" value="DUF1648"/>
    <property type="match status" value="1"/>
</dbReference>
<proteinExistence type="predicted"/>